<dbReference type="AlphaFoldDB" id="A0A9X9LVM9"/>
<evidence type="ECO:0000313" key="2">
    <source>
        <dbReference type="Proteomes" id="UP000269945"/>
    </source>
</evidence>
<gene>
    <name evidence="1" type="ORF">BN2614_LOCUS6</name>
</gene>
<reference evidence="1 2" key="1">
    <citation type="submission" date="2018-10" db="EMBL/GenBank/DDBJ databases">
        <authorList>
            <person name="Ekblom R."/>
            <person name="Jareborg N."/>
        </authorList>
    </citation>
    <scope>NUCLEOTIDE SEQUENCE [LARGE SCALE GENOMIC DNA]</scope>
    <source>
        <tissue evidence="1">Muscle</tissue>
    </source>
</reference>
<sequence length="23" mass="2861">MCSKLGSHFQTFWTWITTWQSWV</sequence>
<protein>
    <submittedName>
        <fullName evidence="1">Uncharacterized protein</fullName>
    </submittedName>
</protein>
<proteinExistence type="predicted"/>
<dbReference type="Proteomes" id="UP000269945">
    <property type="component" value="Unassembled WGS sequence"/>
</dbReference>
<evidence type="ECO:0000313" key="1">
    <source>
        <dbReference type="EMBL" id="VCW97468.1"/>
    </source>
</evidence>
<accession>A0A9X9LVM9</accession>
<comment type="caution">
    <text evidence="1">The sequence shown here is derived from an EMBL/GenBank/DDBJ whole genome shotgun (WGS) entry which is preliminary data.</text>
</comment>
<keyword evidence="2" id="KW-1185">Reference proteome</keyword>
<name>A0A9X9LVM9_GULGU</name>
<dbReference type="EMBL" id="CYRY02021954">
    <property type="protein sequence ID" value="VCW97468.1"/>
    <property type="molecule type" value="Genomic_DNA"/>
</dbReference>
<organism evidence="1 2">
    <name type="scientific">Gulo gulo</name>
    <name type="common">Wolverine</name>
    <name type="synonym">Gluton</name>
    <dbReference type="NCBI Taxonomy" id="48420"/>
    <lineage>
        <taxon>Eukaryota</taxon>
        <taxon>Metazoa</taxon>
        <taxon>Chordata</taxon>
        <taxon>Craniata</taxon>
        <taxon>Vertebrata</taxon>
        <taxon>Euteleostomi</taxon>
        <taxon>Mammalia</taxon>
        <taxon>Eutheria</taxon>
        <taxon>Laurasiatheria</taxon>
        <taxon>Carnivora</taxon>
        <taxon>Caniformia</taxon>
        <taxon>Musteloidea</taxon>
        <taxon>Mustelidae</taxon>
        <taxon>Guloninae</taxon>
        <taxon>Gulo</taxon>
    </lineage>
</organism>